<keyword evidence="8" id="KW-1185">Reference proteome</keyword>
<dbReference type="RefSeq" id="WP_188722825.1">
    <property type="nucleotide sequence ID" value="NZ_BMIF01000019.1"/>
</dbReference>
<dbReference type="Pfam" id="PF03275">
    <property type="entry name" value="GLF"/>
    <property type="match status" value="1"/>
</dbReference>
<dbReference type="SUPFAM" id="SSF51971">
    <property type="entry name" value="Nucleotide-binding domain"/>
    <property type="match status" value="1"/>
</dbReference>
<keyword evidence="3" id="KW-0285">Flavoprotein</keyword>
<evidence type="ECO:0000259" key="6">
    <source>
        <dbReference type="Pfam" id="PF03275"/>
    </source>
</evidence>
<evidence type="ECO:0000256" key="2">
    <source>
        <dbReference type="ARBA" id="ARBA00009321"/>
    </source>
</evidence>
<accession>A0A916S2C8</accession>
<gene>
    <name evidence="7" type="ORF">GCM10011385_39260</name>
</gene>
<reference evidence="7" key="2">
    <citation type="submission" date="2020-09" db="EMBL/GenBank/DDBJ databases">
        <authorList>
            <person name="Sun Q."/>
            <person name="Zhou Y."/>
        </authorList>
    </citation>
    <scope>NUCLEOTIDE SEQUENCE</scope>
    <source>
        <strain evidence="7">CGMCC 1.15320</strain>
    </source>
</reference>
<dbReference type="Proteomes" id="UP000636264">
    <property type="component" value="Unassembled WGS sequence"/>
</dbReference>
<dbReference type="SUPFAM" id="SSF53756">
    <property type="entry name" value="UDP-Glycosyltransferase/glycogen phosphorylase"/>
    <property type="match status" value="1"/>
</dbReference>
<dbReference type="InterPro" id="IPR004379">
    <property type="entry name" value="UDP-GALP_mutase"/>
</dbReference>
<protein>
    <submittedName>
        <fullName evidence="7">UDP-galactopyranose mutase</fullName>
    </submittedName>
</protein>
<reference evidence="7" key="1">
    <citation type="journal article" date="2014" name="Int. J. Syst. Evol. Microbiol.">
        <title>Complete genome sequence of Corynebacterium casei LMG S-19264T (=DSM 44701T), isolated from a smear-ripened cheese.</title>
        <authorList>
            <consortium name="US DOE Joint Genome Institute (JGI-PGF)"/>
            <person name="Walter F."/>
            <person name="Albersmeier A."/>
            <person name="Kalinowski J."/>
            <person name="Ruckert C."/>
        </authorList>
    </citation>
    <scope>NUCLEOTIDE SEQUENCE</scope>
    <source>
        <strain evidence="7">CGMCC 1.15320</strain>
    </source>
</reference>
<dbReference type="PANTHER" id="PTHR21197">
    <property type="entry name" value="UDP-GALACTOPYRANOSE MUTASE"/>
    <property type="match status" value="1"/>
</dbReference>
<keyword evidence="5" id="KW-0413">Isomerase</keyword>
<dbReference type="InterPro" id="IPR015899">
    <property type="entry name" value="UDP-GalPyranose_mutase_C"/>
</dbReference>
<dbReference type="NCBIfam" id="TIGR00031">
    <property type="entry name" value="UDP-GALP_mutase"/>
    <property type="match status" value="1"/>
</dbReference>
<comment type="cofactor">
    <cofactor evidence="1">
        <name>FAD</name>
        <dbReference type="ChEBI" id="CHEBI:57692"/>
    </cofactor>
</comment>
<dbReference type="Pfam" id="PF13692">
    <property type="entry name" value="Glyco_trans_1_4"/>
    <property type="match status" value="1"/>
</dbReference>
<comment type="caution">
    <text evidence="7">The sequence shown here is derived from an EMBL/GenBank/DDBJ whole genome shotgun (WGS) entry which is preliminary data.</text>
</comment>
<keyword evidence="4" id="KW-0274">FAD</keyword>
<name>A0A916S2C8_9HYPH</name>
<evidence type="ECO:0000256" key="1">
    <source>
        <dbReference type="ARBA" id="ARBA00001974"/>
    </source>
</evidence>
<evidence type="ECO:0000313" key="8">
    <source>
        <dbReference type="Proteomes" id="UP000636264"/>
    </source>
</evidence>
<dbReference type="GO" id="GO:0008767">
    <property type="term" value="F:UDP-galactopyranose mutase activity"/>
    <property type="evidence" value="ECO:0007669"/>
    <property type="project" value="InterPro"/>
</dbReference>
<dbReference type="PANTHER" id="PTHR21197:SF0">
    <property type="entry name" value="UDP-GALACTOPYRANOSE MUTASE"/>
    <property type="match status" value="1"/>
</dbReference>
<dbReference type="GO" id="GO:0050660">
    <property type="term" value="F:flavin adenine dinucleotide binding"/>
    <property type="evidence" value="ECO:0007669"/>
    <property type="project" value="TreeGrafter"/>
</dbReference>
<dbReference type="Pfam" id="PF13450">
    <property type="entry name" value="NAD_binding_8"/>
    <property type="match status" value="1"/>
</dbReference>
<dbReference type="Gene3D" id="3.40.50.720">
    <property type="entry name" value="NAD(P)-binding Rossmann-like Domain"/>
    <property type="match status" value="3"/>
</dbReference>
<organism evidence="7 8">
    <name type="scientific">Nitratireductor aestuarii</name>
    <dbReference type="NCBI Taxonomy" id="1735103"/>
    <lineage>
        <taxon>Bacteria</taxon>
        <taxon>Pseudomonadati</taxon>
        <taxon>Pseudomonadota</taxon>
        <taxon>Alphaproteobacteria</taxon>
        <taxon>Hyphomicrobiales</taxon>
        <taxon>Phyllobacteriaceae</taxon>
        <taxon>Nitratireductor</taxon>
    </lineage>
</organism>
<dbReference type="AlphaFoldDB" id="A0A916S2C8"/>
<dbReference type="GO" id="GO:0005829">
    <property type="term" value="C:cytosol"/>
    <property type="evidence" value="ECO:0007669"/>
    <property type="project" value="TreeGrafter"/>
</dbReference>
<evidence type="ECO:0000256" key="3">
    <source>
        <dbReference type="ARBA" id="ARBA00022630"/>
    </source>
</evidence>
<comment type="similarity">
    <text evidence="2">Belongs to the UDP-galactopyranose/dTDP-fucopyranose mutase family.</text>
</comment>
<dbReference type="Gene3D" id="3.40.50.2000">
    <property type="entry name" value="Glycogen Phosphorylase B"/>
    <property type="match status" value="1"/>
</dbReference>
<evidence type="ECO:0000256" key="5">
    <source>
        <dbReference type="ARBA" id="ARBA00023235"/>
    </source>
</evidence>
<dbReference type="EMBL" id="BMIF01000019">
    <property type="protein sequence ID" value="GGA81142.1"/>
    <property type="molecule type" value="Genomic_DNA"/>
</dbReference>
<sequence>MRRFAADRLVFFLEEPVTSEQTSAFLETRTFQDTTVVVCRPHIPNEWVGARRDQAINALIRDLVARHIPGQRPILWFYTPMMLHAADGIEAAAVVYDCMDELTAFRFAPTELSAKEAELLRRADLVFTGGHSLFQAKRDKHPNVHLFPSSVDVAHFTGARDGLAAPADQAGLRQPLLGYFGVIDERLDLVLLEEIAAAQPGWSFVMVGPVVKIDPADLPFAENIHYLGQKDYRELPQYIAGWDVALMPFAMNEATRFISPTKTPEYLAAGKPIVSTPITDVVNFYGNLDGVFIAGDAHAFVAACEEALELVRQPASWLPQVDRVLSSMSWDRTQQEMARLVDDVVTARQSLELGLPLSAPHVAQPSHSYDYLIVGAGFAGAVLAERLATIGKRVFLCDRRPHIGGNTYDCFNEAGILVHKYGPHIFHTNSEAVFSYLSRFTSWRPYEHRVLAKVGDMLLPIPINRTTLNGLYGLELTDEAMAASFLASKAEPVEHIRSSRDVVVSQVGEHLYRTFFEGYTRKQWGLDPSELDKSVTARVPTRTSTDDRYFLDIYQAMPADGFTRLFENMLDHPNIRIETSLDYRELLKERIAPRTIFSGPIDHFFEHRFGPLPYRSLEFRHETLDTEVFQPAAVVNYPSPDVPFTRITEYKYLTGQVHPRTSISYEYAKADGDPYYPIPRPENQALYKKYEALARQRADVIFVGRLGTYEYYNMDQVVGQALSTFRKLNNSAANEKAAVPDSS</sequence>
<evidence type="ECO:0000256" key="4">
    <source>
        <dbReference type="ARBA" id="ARBA00022827"/>
    </source>
</evidence>
<evidence type="ECO:0000313" key="7">
    <source>
        <dbReference type="EMBL" id="GGA81142.1"/>
    </source>
</evidence>
<feature type="domain" description="UDP-galactopyranose mutase C-terminal" evidence="6">
    <location>
        <begin position="515"/>
        <end position="711"/>
    </location>
</feature>
<proteinExistence type="inferred from homology"/>
<dbReference type="SUPFAM" id="SSF54373">
    <property type="entry name" value="FAD-linked reductases, C-terminal domain"/>
    <property type="match status" value="1"/>
</dbReference>